<feature type="domain" description="Erythromycin biosynthesis protein CIII-like N-terminal" evidence="6">
    <location>
        <begin position="22"/>
        <end position="257"/>
    </location>
</feature>
<evidence type="ECO:0000313" key="7">
    <source>
        <dbReference type="EMBL" id="MDA0638390.1"/>
    </source>
</evidence>
<dbReference type="RefSeq" id="WP_270159325.1">
    <property type="nucleotide sequence ID" value="NZ_JAPNNL010000231.1"/>
</dbReference>
<evidence type="ECO:0000256" key="3">
    <source>
        <dbReference type="ARBA" id="ARBA00022679"/>
    </source>
</evidence>
<dbReference type="NCBIfam" id="TIGR04516">
    <property type="entry name" value="glycosyl_450act"/>
    <property type="match status" value="1"/>
</dbReference>
<proteinExistence type="inferred from homology"/>
<keyword evidence="3" id="KW-0808">Transferase</keyword>
<dbReference type="EMBL" id="JAPNNL010000231">
    <property type="protein sequence ID" value="MDA0638390.1"/>
    <property type="molecule type" value="Genomic_DNA"/>
</dbReference>
<comment type="caution">
    <text evidence="7">The sequence shown here is derived from an EMBL/GenBank/DDBJ whole genome shotgun (WGS) entry which is preliminary data.</text>
</comment>
<feature type="domain" description="Erythromycin biosynthesis protein CIII-like C-terminal" evidence="5">
    <location>
        <begin position="274"/>
        <end position="412"/>
    </location>
</feature>
<sequence length="421" mass="46125">MRVLIVTHAEKTHFLGMTPLAWALRTAGHEVRVASQPALADVVTAAGLDAVPVGADHSHWRLMRSYDLFGRLTSPQPPFGRAADPLADVGWEYVRDGYRRVVPWWWRLINDPMVDDLVAFCRAWRPRLVIWGAISYAGALAARACGAAHARMPWGADIFGRMRAHALRLMAGRPPAEREDPLAAWLGARARAYGMEFREELTEGQFTIDCIPPSMQVEVDPPLERVRLRYVPYNGRAVVPDWLRRPPERPRVCLSWGVSSHERHGTFAVPAGDVLDALADLDVEVVVLGPRDPADARPLPANARARAFAPLAVLLPTCAAVINHGGWGTVNTAAYHGVPQLVVPSWFDTPLTARRLADGGASLTLPAHEAEPGVIREMVRRLVEEPGFRRAAGRLRDEMHAMPSPNEAGAAIIARALASGP</sequence>
<evidence type="ECO:0000256" key="2">
    <source>
        <dbReference type="ARBA" id="ARBA00022676"/>
    </source>
</evidence>
<dbReference type="PANTHER" id="PTHR48050">
    <property type="entry name" value="STEROL 3-BETA-GLUCOSYLTRANSFERASE"/>
    <property type="match status" value="1"/>
</dbReference>
<dbReference type="InterPro" id="IPR030953">
    <property type="entry name" value="Glycosyl_450act"/>
</dbReference>
<dbReference type="PANTHER" id="PTHR48050:SF13">
    <property type="entry name" value="STEROL 3-BETA-GLUCOSYLTRANSFERASE UGT80A2"/>
    <property type="match status" value="1"/>
</dbReference>
<evidence type="ECO:0000259" key="5">
    <source>
        <dbReference type="Pfam" id="PF06722"/>
    </source>
</evidence>
<accession>A0ABT4SN66</accession>
<evidence type="ECO:0000256" key="1">
    <source>
        <dbReference type="ARBA" id="ARBA00006962"/>
    </source>
</evidence>
<dbReference type="InterPro" id="IPR002213">
    <property type="entry name" value="UDP_glucos_trans"/>
</dbReference>
<name>A0ABT4SN66_9ACTN</name>
<dbReference type="CDD" id="cd03784">
    <property type="entry name" value="GT1_Gtf-like"/>
    <property type="match status" value="1"/>
</dbReference>
<dbReference type="Proteomes" id="UP001144036">
    <property type="component" value="Unassembled WGS sequence"/>
</dbReference>
<evidence type="ECO:0000313" key="8">
    <source>
        <dbReference type="Proteomes" id="UP001144036"/>
    </source>
</evidence>
<organism evidence="7 8">
    <name type="scientific">Nonomuraea corallina</name>
    <dbReference type="NCBI Taxonomy" id="2989783"/>
    <lineage>
        <taxon>Bacteria</taxon>
        <taxon>Bacillati</taxon>
        <taxon>Actinomycetota</taxon>
        <taxon>Actinomycetes</taxon>
        <taxon>Streptosporangiales</taxon>
        <taxon>Streptosporangiaceae</taxon>
        <taxon>Nonomuraea</taxon>
    </lineage>
</organism>
<reference evidence="7" key="1">
    <citation type="submission" date="2022-11" db="EMBL/GenBank/DDBJ databases">
        <title>Nonomuraea corallina sp. nov., a new species of the genus Nonomuraea isolated from sea side sediment in Thai sea.</title>
        <authorList>
            <person name="Ngamcharungchit C."/>
            <person name="Matsumoto A."/>
            <person name="Suriyachadkun C."/>
            <person name="Panbangred W."/>
            <person name="Inahashi Y."/>
            <person name="Intra B."/>
        </authorList>
    </citation>
    <scope>NUCLEOTIDE SEQUENCE</scope>
    <source>
        <strain evidence="7">MCN248</strain>
    </source>
</reference>
<keyword evidence="4" id="KW-0045">Antibiotic biosynthesis</keyword>
<evidence type="ECO:0000256" key="4">
    <source>
        <dbReference type="ARBA" id="ARBA00023194"/>
    </source>
</evidence>
<dbReference type="InterPro" id="IPR050426">
    <property type="entry name" value="Glycosyltransferase_28"/>
</dbReference>
<protein>
    <submittedName>
        <fullName evidence="7">Activator-dependent family glycosyltransferase</fullName>
    </submittedName>
</protein>
<gene>
    <name evidence="7" type="ORF">OUY22_33715</name>
</gene>
<evidence type="ECO:0000259" key="6">
    <source>
        <dbReference type="Pfam" id="PF21036"/>
    </source>
</evidence>
<dbReference type="InterPro" id="IPR048284">
    <property type="entry name" value="EryCIII-like_N"/>
</dbReference>
<dbReference type="Pfam" id="PF21036">
    <property type="entry name" value="EryCIII-like_N"/>
    <property type="match status" value="1"/>
</dbReference>
<dbReference type="Gene3D" id="3.40.50.2000">
    <property type="entry name" value="Glycogen Phosphorylase B"/>
    <property type="match status" value="2"/>
</dbReference>
<dbReference type="Pfam" id="PF06722">
    <property type="entry name" value="EryCIII-like_C"/>
    <property type="match status" value="1"/>
</dbReference>
<keyword evidence="2" id="KW-0328">Glycosyltransferase</keyword>
<dbReference type="InterPro" id="IPR010610">
    <property type="entry name" value="EryCIII-like_C"/>
</dbReference>
<keyword evidence="8" id="KW-1185">Reference proteome</keyword>
<dbReference type="SUPFAM" id="SSF53756">
    <property type="entry name" value="UDP-Glycosyltransferase/glycogen phosphorylase"/>
    <property type="match status" value="1"/>
</dbReference>
<comment type="similarity">
    <text evidence="1">Belongs to the glycosyltransferase 28 family.</text>
</comment>